<dbReference type="InterPro" id="IPR017938">
    <property type="entry name" value="Riboflavin_synthase-like_b-brl"/>
</dbReference>
<sequence>MFTGIVEETGTVISLHGGRSGAVLDIAASKVLEGTAAGDSISVNGVCLTVTPMQGHFTADVMPESLRRTSLGGLAAGSKVNLERAMPCGGRFGGHIVSGHVDVCGKVASLTKEGIASLMRVAVPCDIMRYIAEKGSVTLDGVSLTVAAAGSDWFTVSLIPHTLSSTTLGLLRAGSPVNVEVDMLARYVERLLHPDGKAGASTESGLTIGFLKENGF</sequence>
<dbReference type="PANTHER" id="PTHR21098">
    <property type="entry name" value="RIBOFLAVIN SYNTHASE ALPHA CHAIN"/>
    <property type="match status" value="1"/>
</dbReference>
<dbReference type="Proteomes" id="UP000823750">
    <property type="component" value="Unassembled WGS sequence"/>
</dbReference>
<evidence type="ECO:0000256" key="9">
    <source>
        <dbReference type="ARBA" id="ARBA00022737"/>
    </source>
</evidence>
<evidence type="ECO:0000313" key="13">
    <source>
        <dbReference type="EMBL" id="MBO8485329.1"/>
    </source>
</evidence>
<evidence type="ECO:0000256" key="5">
    <source>
        <dbReference type="ARBA" id="ARBA00012827"/>
    </source>
</evidence>
<comment type="catalytic activity">
    <reaction evidence="1">
        <text>2 6,7-dimethyl-8-(1-D-ribityl)lumazine + H(+) = 5-amino-6-(D-ribitylamino)uracil + riboflavin</text>
        <dbReference type="Rhea" id="RHEA:20772"/>
        <dbReference type="ChEBI" id="CHEBI:15378"/>
        <dbReference type="ChEBI" id="CHEBI:15934"/>
        <dbReference type="ChEBI" id="CHEBI:57986"/>
        <dbReference type="ChEBI" id="CHEBI:58201"/>
        <dbReference type="EC" id="2.5.1.9"/>
    </reaction>
</comment>
<evidence type="ECO:0000313" key="14">
    <source>
        <dbReference type="Proteomes" id="UP000823750"/>
    </source>
</evidence>
<dbReference type="FunFam" id="2.40.30.20:FF:000003">
    <property type="entry name" value="Riboflavin synthase, alpha subunit"/>
    <property type="match status" value="1"/>
</dbReference>
<keyword evidence="9" id="KW-0677">Repeat</keyword>
<evidence type="ECO:0000256" key="10">
    <source>
        <dbReference type="NCBIfam" id="TIGR00187"/>
    </source>
</evidence>
<evidence type="ECO:0000256" key="4">
    <source>
        <dbReference type="ARBA" id="ARBA00011233"/>
    </source>
</evidence>
<feature type="domain" description="Lumazine-binding" evidence="12">
    <location>
        <begin position="1"/>
        <end position="95"/>
    </location>
</feature>
<evidence type="ECO:0000256" key="6">
    <source>
        <dbReference type="ARBA" id="ARBA00013950"/>
    </source>
</evidence>
<proteinExistence type="predicted"/>
<dbReference type="EC" id="2.5.1.9" evidence="5 10"/>
<evidence type="ECO:0000256" key="2">
    <source>
        <dbReference type="ARBA" id="ARBA00002803"/>
    </source>
</evidence>
<feature type="domain" description="Lumazine-binding" evidence="12">
    <location>
        <begin position="96"/>
        <end position="192"/>
    </location>
</feature>
<dbReference type="Pfam" id="PF00677">
    <property type="entry name" value="Lum_binding"/>
    <property type="match status" value="2"/>
</dbReference>
<evidence type="ECO:0000256" key="11">
    <source>
        <dbReference type="PROSITE-ProRule" id="PRU00524"/>
    </source>
</evidence>
<dbReference type="AlphaFoldDB" id="A0A9D9NRR5"/>
<dbReference type="Gene3D" id="2.40.30.20">
    <property type="match status" value="2"/>
</dbReference>
<dbReference type="GO" id="GO:0009231">
    <property type="term" value="P:riboflavin biosynthetic process"/>
    <property type="evidence" value="ECO:0007669"/>
    <property type="project" value="UniProtKB-KW"/>
</dbReference>
<dbReference type="GO" id="GO:0004746">
    <property type="term" value="F:riboflavin synthase activity"/>
    <property type="evidence" value="ECO:0007669"/>
    <property type="project" value="UniProtKB-UniRule"/>
</dbReference>
<dbReference type="CDD" id="cd00402">
    <property type="entry name" value="Riboflavin_synthase_like"/>
    <property type="match status" value="1"/>
</dbReference>
<gene>
    <name evidence="13" type="ORF">IAB78_02775</name>
</gene>
<evidence type="ECO:0000256" key="1">
    <source>
        <dbReference type="ARBA" id="ARBA00000968"/>
    </source>
</evidence>
<protein>
    <recommendedName>
        <fullName evidence="6 10">Riboflavin synthase</fullName>
        <ecNumber evidence="5 10">2.5.1.9</ecNumber>
    </recommendedName>
</protein>
<comment type="function">
    <text evidence="2">Catalyzes the dismutation of two molecules of 6,7-dimethyl-8-ribityllumazine, resulting in the formation of riboflavin and 5-amino-6-(D-ribitylamino)uracil.</text>
</comment>
<dbReference type="FunFam" id="2.40.30.20:FF:000004">
    <property type="entry name" value="Riboflavin synthase, alpha subunit"/>
    <property type="match status" value="1"/>
</dbReference>
<keyword evidence="7" id="KW-0686">Riboflavin biosynthesis</keyword>
<comment type="subunit">
    <text evidence="4">Homotrimer.</text>
</comment>
<dbReference type="SUPFAM" id="SSF63380">
    <property type="entry name" value="Riboflavin synthase domain-like"/>
    <property type="match status" value="2"/>
</dbReference>
<dbReference type="InterPro" id="IPR023366">
    <property type="entry name" value="ATP_synth_asu-like_sf"/>
</dbReference>
<comment type="pathway">
    <text evidence="3">Cofactor biosynthesis; riboflavin biosynthesis; riboflavin from 2-hydroxy-3-oxobutyl phosphate and 5-amino-6-(D-ribitylamino)uracil: step 2/2.</text>
</comment>
<feature type="repeat" description="Lumazine-binding" evidence="11">
    <location>
        <begin position="96"/>
        <end position="192"/>
    </location>
</feature>
<accession>A0A9D9NRR5</accession>
<dbReference type="PIRSF" id="PIRSF000498">
    <property type="entry name" value="Riboflavin_syn_A"/>
    <property type="match status" value="1"/>
</dbReference>
<name>A0A9D9NRR5_9BACT</name>
<feature type="repeat" description="Lumazine-binding" evidence="11">
    <location>
        <begin position="1"/>
        <end position="95"/>
    </location>
</feature>
<dbReference type="NCBIfam" id="TIGR00187">
    <property type="entry name" value="ribE"/>
    <property type="match status" value="1"/>
</dbReference>
<comment type="caution">
    <text evidence="13">The sequence shown here is derived from an EMBL/GenBank/DDBJ whole genome shotgun (WGS) entry which is preliminary data.</text>
</comment>
<dbReference type="EMBL" id="JADILX010000049">
    <property type="protein sequence ID" value="MBO8485329.1"/>
    <property type="molecule type" value="Genomic_DNA"/>
</dbReference>
<evidence type="ECO:0000256" key="7">
    <source>
        <dbReference type="ARBA" id="ARBA00022619"/>
    </source>
</evidence>
<organism evidence="13 14">
    <name type="scientific">Candidatus Cryptobacteroides excrementavium</name>
    <dbReference type="NCBI Taxonomy" id="2840759"/>
    <lineage>
        <taxon>Bacteria</taxon>
        <taxon>Pseudomonadati</taxon>
        <taxon>Bacteroidota</taxon>
        <taxon>Bacteroidia</taxon>
        <taxon>Bacteroidales</taxon>
        <taxon>Candidatus Cryptobacteroides</taxon>
    </lineage>
</organism>
<reference evidence="13" key="2">
    <citation type="journal article" date="2021" name="PeerJ">
        <title>Extensive microbial diversity within the chicken gut microbiome revealed by metagenomics and culture.</title>
        <authorList>
            <person name="Gilroy R."/>
            <person name="Ravi A."/>
            <person name="Getino M."/>
            <person name="Pursley I."/>
            <person name="Horton D.L."/>
            <person name="Alikhan N.F."/>
            <person name="Baker D."/>
            <person name="Gharbi K."/>
            <person name="Hall N."/>
            <person name="Watson M."/>
            <person name="Adriaenssens E.M."/>
            <person name="Foster-Nyarko E."/>
            <person name="Jarju S."/>
            <person name="Secka A."/>
            <person name="Antonio M."/>
            <person name="Oren A."/>
            <person name="Chaudhuri R.R."/>
            <person name="La Ragione R."/>
            <person name="Hildebrand F."/>
            <person name="Pallen M.J."/>
        </authorList>
    </citation>
    <scope>NUCLEOTIDE SEQUENCE</scope>
    <source>
        <strain evidence="13">B2-16538</strain>
    </source>
</reference>
<evidence type="ECO:0000256" key="3">
    <source>
        <dbReference type="ARBA" id="ARBA00004887"/>
    </source>
</evidence>
<dbReference type="NCBIfam" id="NF009566">
    <property type="entry name" value="PRK13020.1"/>
    <property type="match status" value="1"/>
</dbReference>
<evidence type="ECO:0000259" key="12">
    <source>
        <dbReference type="PROSITE" id="PS51177"/>
    </source>
</evidence>
<dbReference type="InterPro" id="IPR001783">
    <property type="entry name" value="Lumazine-bd"/>
</dbReference>
<reference evidence="13" key="1">
    <citation type="submission" date="2020-10" db="EMBL/GenBank/DDBJ databases">
        <authorList>
            <person name="Gilroy R."/>
        </authorList>
    </citation>
    <scope>NUCLEOTIDE SEQUENCE</scope>
    <source>
        <strain evidence="13">B2-16538</strain>
    </source>
</reference>
<dbReference type="NCBIfam" id="NF006767">
    <property type="entry name" value="PRK09289.1"/>
    <property type="match status" value="1"/>
</dbReference>
<dbReference type="InterPro" id="IPR026017">
    <property type="entry name" value="Lumazine-bd_dom"/>
</dbReference>
<dbReference type="PANTHER" id="PTHR21098:SF12">
    <property type="entry name" value="RIBOFLAVIN SYNTHASE"/>
    <property type="match status" value="1"/>
</dbReference>
<keyword evidence="8 13" id="KW-0808">Transferase</keyword>
<evidence type="ECO:0000256" key="8">
    <source>
        <dbReference type="ARBA" id="ARBA00022679"/>
    </source>
</evidence>
<dbReference type="PROSITE" id="PS51177">
    <property type="entry name" value="LUMAZINE_BIND"/>
    <property type="match status" value="2"/>
</dbReference>